<protein>
    <submittedName>
        <fullName evidence="3">Helix-turn-helix domain-containing protein</fullName>
    </submittedName>
</protein>
<dbReference type="CDD" id="cd00093">
    <property type="entry name" value="HTH_XRE"/>
    <property type="match status" value="1"/>
</dbReference>
<accession>A0A7G9WCS8</accession>
<evidence type="ECO:0000259" key="2">
    <source>
        <dbReference type="SMART" id="SM00530"/>
    </source>
</evidence>
<dbReference type="InterPro" id="IPR050400">
    <property type="entry name" value="Bact_Cytoskel_RodZ"/>
</dbReference>
<keyword evidence="1" id="KW-0472">Membrane</keyword>
<dbReference type="AlphaFoldDB" id="A0A7G9WCS8"/>
<evidence type="ECO:0000256" key="1">
    <source>
        <dbReference type="SAM" id="Phobius"/>
    </source>
</evidence>
<organism evidence="3 4">
    <name type="scientific">Alkalicella caledoniensis</name>
    <dbReference type="NCBI Taxonomy" id="2731377"/>
    <lineage>
        <taxon>Bacteria</taxon>
        <taxon>Bacillati</taxon>
        <taxon>Bacillota</taxon>
        <taxon>Clostridia</taxon>
        <taxon>Eubacteriales</taxon>
        <taxon>Proteinivoracaceae</taxon>
        <taxon>Alkalicella</taxon>
    </lineage>
</organism>
<dbReference type="SMART" id="SM00530">
    <property type="entry name" value="HTH_XRE"/>
    <property type="match status" value="1"/>
</dbReference>
<dbReference type="PANTHER" id="PTHR34475:SF1">
    <property type="entry name" value="CYTOSKELETON PROTEIN RODZ"/>
    <property type="match status" value="1"/>
</dbReference>
<dbReference type="Pfam" id="PF13413">
    <property type="entry name" value="HTH_25"/>
    <property type="match status" value="1"/>
</dbReference>
<evidence type="ECO:0000313" key="3">
    <source>
        <dbReference type="EMBL" id="QNO16490.1"/>
    </source>
</evidence>
<reference evidence="3 4" key="1">
    <citation type="submission" date="2020-07" db="EMBL/GenBank/DDBJ databases">
        <title>Alkalicella. sp. LB2 genome.</title>
        <authorList>
            <person name="Postec A."/>
            <person name="Quemeneur M."/>
        </authorList>
    </citation>
    <scope>NUCLEOTIDE SEQUENCE [LARGE SCALE GENOMIC DNA]</scope>
    <source>
        <strain evidence="3 4">LB2</strain>
    </source>
</reference>
<keyword evidence="4" id="KW-1185">Reference proteome</keyword>
<sequence>MNDIIEIGRQLKEAREAKNLSVEDIAQRTKLRKDQVIAIEEGNLSNLPPLAYVKGFVKLYSKVVGLEITSTAAATVDSPIPPRKMERKPMKRSSANIDLSNLIFLVLFISIIAITVYFTVGYFTKPRNTIDLPENSHPIIIDDEDEDQEDQNPIEEEPVIEEAQIELIIENNKYIYEVTNQENLEVMLQLSGQSWVNISTDGVKLRENMLDEDLLIEAANRISMRIGLAANVEIIINGQPVDFSDASNAVNVEINLVEKNGE</sequence>
<dbReference type="PANTHER" id="PTHR34475">
    <property type="match status" value="1"/>
</dbReference>
<dbReference type="Gene3D" id="1.10.260.40">
    <property type="entry name" value="lambda repressor-like DNA-binding domains"/>
    <property type="match status" value="1"/>
</dbReference>
<keyword evidence="1" id="KW-1133">Transmembrane helix</keyword>
<dbReference type="EMBL" id="CP058559">
    <property type="protein sequence ID" value="QNO16490.1"/>
    <property type="molecule type" value="Genomic_DNA"/>
</dbReference>
<gene>
    <name evidence="3" type="ORF">HYG86_17785</name>
</gene>
<proteinExistence type="predicted"/>
<dbReference type="SUPFAM" id="SSF47413">
    <property type="entry name" value="lambda repressor-like DNA-binding domains"/>
    <property type="match status" value="1"/>
</dbReference>
<keyword evidence="1" id="KW-0812">Transmembrane</keyword>
<dbReference type="InterPro" id="IPR010982">
    <property type="entry name" value="Lambda_DNA-bd_dom_sf"/>
</dbReference>
<name>A0A7G9WCS8_ALKCA</name>
<dbReference type="Pfam" id="PF13464">
    <property type="entry name" value="RodZ_C"/>
    <property type="match status" value="1"/>
</dbReference>
<dbReference type="KEGG" id="acae:HYG86_17785"/>
<dbReference type="Proteomes" id="UP000516160">
    <property type="component" value="Chromosome"/>
</dbReference>
<evidence type="ECO:0000313" key="4">
    <source>
        <dbReference type="Proteomes" id="UP000516160"/>
    </source>
</evidence>
<feature type="domain" description="HTH cro/C1-type" evidence="2">
    <location>
        <begin position="10"/>
        <end position="66"/>
    </location>
</feature>
<dbReference type="GO" id="GO:0003677">
    <property type="term" value="F:DNA binding"/>
    <property type="evidence" value="ECO:0007669"/>
    <property type="project" value="InterPro"/>
</dbReference>
<dbReference type="InterPro" id="IPR025194">
    <property type="entry name" value="RodZ-like_C"/>
</dbReference>
<feature type="transmembrane region" description="Helical" evidence="1">
    <location>
        <begin position="99"/>
        <end position="123"/>
    </location>
</feature>
<dbReference type="RefSeq" id="WP_213166883.1">
    <property type="nucleotide sequence ID" value="NZ_CP058559.1"/>
</dbReference>
<dbReference type="InterPro" id="IPR001387">
    <property type="entry name" value="Cro/C1-type_HTH"/>
</dbReference>